<accession>A0A951PE06</accession>
<dbReference type="InterPro" id="IPR050154">
    <property type="entry name" value="UbiB_kinase"/>
</dbReference>
<dbReference type="PANTHER" id="PTHR10566:SF113">
    <property type="entry name" value="PROTEIN ACTIVITY OF BC1 COMPLEX KINASE 7, CHLOROPLASTIC"/>
    <property type="match status" value="1"/>
</dbReference>
<evidence type="ECO:0000313" key="4">
    <source>
        <dbReference type="EMBL" id="MBW4467869.1"/>
    </source>
</evidence>
<protein>
    <submittedName>
        <fullName evidence="4">AarF/ABC1/UbiB kinase family protein</fullName>
    </submittedName>
</protein>
<evidence type="ECO:0000256" key="2">
    <source>
        <dbReference type="SAM" id="Phobius"/>
    </source>
</evidence>
<keyword evidence="2" id="KW-1133">Transmembrane helix</keyword>
<evidence type="ECO:0000313" key="5">
    <source>
        <dbReference type="Proteomes" id="UP000707356"/>
    </source>
</evidence>
<feature type="transmembrane region" description="Helical" evidence="2">
    <location>
        <begin position="532"/>
        <end position="549"/>
    </location>
</feature>
<dbReference type="Proteomes" id="UP000707356">
    <property type="component" value="Unassembled WGS sequence"/>
</dbReference>
<comment type="similarity">
    <text evidence="1">Belongs to the protein kinase superfamily. ADCK protein kinase family.</text>
</comment>
<evidence type="ECO:0000259" key="3">
    <source>
        <dbReference type="Pfam" id="PF03109"/>
    </source>
</evidence>
<keyword evidence="2" id="KW-0472">Membrane</keyword>
<dbReference type="EMBL" id="JAHHHV010000081">
    <property type="protein sequence ID" value="MBW4467869.1"/>
    <property type="molecule type" value="Genomic_DNA"/>
</dbReference>
<evidence type="ECO:0000256" key="1">
    <source>
        <dbReference type="ARBA" id="ARBA00009670"/>
    </source>
</evidence>
<keyword evidence="2" id="KW-0812">Transmembrane</keyword>
<gene>
    <name evidence="4" type="ORF">KME07_20780</name>
</gene>
<name>A0A951PE06_9CYAN</name>
<feature type="transmembrane region" description="Helical" evidence="2">
    <location>
        <begin position="502"/>
        <end position="520"/>
    </location>
</feature>
<dbReference type="InterPro" id="IPR004147">
    <property type="entry name" value="ABC1_dom"/>
</dbReference>
<proteinExistence type="inferred from homology"/>
<dbReference type="InterPro" id="IPR011009">
    <property type="entry name" value="Kinase-like_dom_sf"/>
</dbReference>
<feature type="domain" description="ABC1 atypical kinase-like" evidence="3">
    <location>
        <begin position="86"/>
        <end position="338"/>
    </location>
</feature>
<reference evidence="4" key="2">
    <citation type="journal article" date="2022" name="Microbiol. Resour. Announc.">
        <title>Metagenome Sequencing to Explore Phylogenomics of Terrestrial Cyanobacteria.</title>
        <authorList>
            <person name="Ward R.D."/>
            <person name="Stajich J.E."/>
            <person name="Johansen J.R."/>
            <person name="Huntemann M."/>
            <person name="Clum A."/>
            <person name="Foster B."/>
            <person name="Foster B."/>
            <person name="Roux S."/>
            <person name="Palaniappan K."/>
            <person name="Varghese N."/>
            <person name="Mukherjee S."/>
            <person name="Reddy T.B.K."/>
            <person name="Daum C."/>
            <person name="Copeland A."/>
            <person name="Chen I.A."/>
            <person name="Ivanova N.N."/>
            <person name="Kyrpides N.C."/>
            <person name="Shapiro N."/>
            <person name="Eloe-Fadrosh E.A."/>
            <person name="Pietrasiak N."/>
        </authorList>
    </citation>
    <scope>NUCLEOTIDE SEQUENCE</scope>
    <source>
        <strain evidence="4">GSE-TBD4-15B</strain>
    </source>
</reference>
<keyword evidence="4" id="KW-0808">Transferase</keyword>
<dbReference type="SUPFAM" id="SSF56112">
    <property type="entry name" value="Protein kinase-like (PK-like)"/>
    <property type="match status" value="1"/>
</dbReference>
<dbReference type="AlphaFoldDB" id="A0A951PE06"/>
<dbReference type="GO" id="GO:0016301">
    <property type="term" value="F:kinase activity"/>
    <property type="evidence" value="ECO:0007669"/>
    <property type="project" value="UniProtKB-KW"/>
</dbReference>
<reference evidence="4" key="1">
    <citation type="submission" date="2021-05" db="EMBL/GenBank/DDBJ databases">
        <authorList>
            <person name="Pietrasiak N."/>
            <person name="Ward R."/>
            <person name="Stajich J.E."/>
            <person name="Kurbessoian T."/>
        </authorList>
    </citation>
    <scope>NUCLEOTIDE SEQUENCE</scope>
    <source>
        <strain evidence="4">GSE-TBD4-15B</strain>
    </source>
</reference>
<comment type="caution">
    <text evidence="4">The sequence shown here is derived from an EMBL/GenBank/DDBJ whole genome shotgun (WGS) entry which is preliminary data.</text>
</comment>
<dbReference type="CDD" id="cd05121">
    <property type="entry name" value="ABC1_ADCK3-like"/>
    <property type="match status" value="1"/>
</dbReference>
<sequence length="553" mass="61390">MKAPVIALVSSAARQREIVEVFIRHGWDYMRQLLTLGKGDEPDLPAPEVLCKILTDLGPVYVKLGQLLSTRPDLLPPRYIEALSTLQADVPPLDWERMEAVLLRELGQSPEALFETFDQTAIAAGSIAQIYRAQLKNGQSVAVKIQRPGIEVIVNQDIGLFKQIAGLLSSTDFGKRYSIVNLAEEFGNSLRSELDFTQEASYTERLRQSLSQSRWFEPNQVVVPQVYHDLSSRKILVIEWLEGLPLLKAAIAVDSSTAGLATRHAFTSLAFRVFLQQYLIDGFFHADPHPGNLFYLNDGRLGILDCGMMGTLNPRMQSVMVELVLAIVDFDSNRCAQLTLQLAEPMDIAQPINLAQLEADYDRLLQKYHSTSLSNVNVSEAFSQIIEAARSNNLRWPSNIGLLTKSLANLEGAGREFDPSINIMDEVRPLMIDLFRQQLVGNDLGQVALRTALEFKQLSLDSPRQVGFLLNRLTSETLTLNLALQDLNAVRKTLEDGANRRSFSTVVGALIIGAAIISVGQQTPHLRILSNILFAVASFLGLWLIVTILRSSD</sequence>
<organism evidence="4 5">
    <name type="scientific">Pegethrix bostrychoides GSE-TBD4-15B</name>
    <dbReference type="NCBI Taxonomy" id="2839662"/>
    <lineage>
        <taxon>Bacteria</taxon>
        <taxon>Bacillati</taxon>
        <taxon>Cyanobacteriota</taxon>
        <taxon>Cyanophyceae</taxon>
        <taxon>Oculatellales</taxon>
        <taxon>Oculatellaceae</taxon>
        <taxon>Pegethrix</taxon>
    </lineage>
</organism>
<dbReference type="PANTHER" id="PTHR10566">
    <property type="entry name" value="CHAPERONE-ACTIVITY OF BC1 COMPLEX CABC1 -RELATED"/>
    <property type="match status" value="1"/>
</dbReference>
<keyword evidence="4" id="KW-0418">Kinase</keyword>
<dbReference type="Pfam" id="PF03109">
    <property type="entry name" value="ABC1"/>
    <property type="match status" value="1"/>
</dbReference>